<feature type="domain" description="LXG" evidence="2">
    <location>
        <begin position="2"/>
        <end position="233"/>
    </location>
</feature>
<organism evidence="3 4">
    <name type="scientific">Streptococcus cristatus</name>
    <dbReference type="NCBI Taxonomy" id="45634"/>
    <lineage>
        <taxon>Bacteria</taxon>
        <taxon>Bacillati</taxon>
        <taxon>Bacillota</taxon>
        <taxon>Bacilli</taxon>
        <taxon>Lactobacillales</taxon>
        <taxon>Streptococcaceae</taxon>
        <taxon>Streptococcus</taxon>
    </lineage>
</organism>
<reference evidence="3 4" key="1">
    <citation type="submission" date="2018-11" db="EMBL/GenBank/DDBJ databases">
        <title>Species Designations Belie Phenotypic and Genotypic Heterogeneity in Oral Streptococci.</title>
        <authorList>
            <person name="Velsko I."/>
        </authorList>
    </citation>
    <scope>NUCLEOTIDE SEQUENCE [LARGE SCALE GENOMIC DNA]</scope>
    <source>
        <strain evidence="3 4">A54</strain>
    </source>
</reference>
<evidence type="ECO:0000313" key="3">
    <source>
        <dbReference type="EMBL" id="RSJ85803.1"/>
    </source>
</evidence>
<gene>
    <name evidence="3" type="ORF">D8794_05735</name>
</gene>
<sequence>MQHRKGRLKEVYEQKTALSNSKTSIDAQLKTAKTSFVNLVHSESLKGDVKGAINAKITNHQVPLLTNFTNALAVLLAQYEKTIKQFQSTVSENAVDAIIDTEYLQGLLDGFSDLETNISTVDKATANIYSSISDIISLTNPDASTITTPLSEGKKILTDTKTNMASFNGWKRGDEFDKVMTMQTQSLENLDKFKSSDFNSKDAKAFYNDKDFVQDVKKITENVNSSTPLGLLTSISKLVITLNKWEKRGTKFVKAVITYLKEIKYINGRKIIVDSKGRVQIGSKRQNLYSRNNDKVYKRGKEFQTQTKQSDIRKTNIGRGVKMTGWKNAWADARKSGAAAAKDSFKSGLNPFSDFKGFKEASKWAKGGKFLGAAGSISSIVMNFKESFFDDETSTTGQKLRNFAVNQTVDTVSSAGAAYAGAAIGTMIGGPLGTVIGAGAGIAISAFLDYKWGGEKGSSIKDMTKDALKGATNAIGDGFKTVAGWFS</sequence>
<dbReference type="Pfam" id="PF04740">
    <property type="entry name" value="LXG"/>
    <property type="match status" value="1"/>
</dbReference>
<dbReference type="PROSITE" id="PS51756">
    <property type="entry name" value="LXG"/>
    <property type="match status" value="1"/>
</dbReference>
<evidence type="ECO:0000256" key="1">
    <source>
        <dbReference type="ARBA" id="ARBA00034117"/>
    </source>
</evidence>
<proteinExistence type="inferred from homology"/>
<comment type="similarity">
    <text evidence="1">In the N-terminal section; belongs to the LXG family.</text>
</comment>
<evidence type="ECO:0000313" key="4">
    <source>
        <dbReference type="Proteomes" id="UP000277890"/>
    </source>
</evidence>
<comment type="caution">
    <text evidence="3">The sequence shown here is derived from an EMBL/GenBank/DDBJ whole genome shotgun (WGS) entry which is preliminary data.</text>
</comment>
<evidence type="ECO:0000259" key="2">
    <source>
        <dbReference type="PROSITE" id="PS51756"/>
    </source>
</evidence>
<accession>A0A3R9M274</accession>
<dbReference type="Proteomes" id="UP000277890">
    <property type="component" value="Unassembled WGS sequence"/>
</dbReference>
<dbReference type="AlphaFoldDB" id="A0A3R9M274"/>
<protein>
    <recommendedName>
        <fullName evidence="2">LXG domain-containing protein</fullName>
    </recommendedName>
</protein>
<name>A0A3R9M274_STRCR</name>
<dbReference type="EMBL" id="RJPQ01000006">
    <property type="protein sequence ID" value="RSJ85803.1"/>
    <property type="molecule type" value="Genomic_DNA"/>
</dbReference>
<dbReference type="InterPro" id="IPR006829">
    <property type="entry name" value="LXG_dom"/>
</dbReference>